<keyword evidence="2" id="KW-1185">Reference proteome</keyword>
<evidence type="ECO:0000313" key="1">
    <source>
        <dbReference type="EMBL" id="KDR10553.1"/>
    </source>
</evidence>
<name>A0A067QMQ1_ZOONE</name>
<gene>
    <name evidence="1" type="ORF">L798_15262</name>
</gene>
<dbReference type="FunCoup" id="A0A067QMQ1">
    <property type="interactions" value="51"/>
</dbReference>
<dbReference type="OMA" id="KYHCTRR"/>
<dbReference type="PANTHER" id="PTHR34651:SF1">
    <property type="entry name" value="SIMILAR TO ENSANGP00000021391"/>
    <property type="match status" value="1"/>
</dbReference>
<accession>A0A067QMQ1</accession>
<dbReference type="Proteomes" id="UP000027135">
    <property type="component" value="Unassembled WGS sequence"/>
</dbReference>
<dbReference type="InParanoid" id="A0A067QMQ1"/>
<dbReference type="InterPro" id="IPR029245">
    <property type="entry name" value="DUF4528"/>
</dbReference>
<protein>
    <submittedName>
        <fullName evidence="1">Uncharacterized protein</fullName>
    </submittedName>
</protein>
<reference evidence="1 2" key="1">
    <citation type="journal article" date="2014" name="Nat. Commun.">
        <title>Molecular traces of alternative social organization in a termite genome.</title>
        <authorList>
            <person name="Terrapon N."/>
            <person name="Li C."/>
            <person name="Robertson H.M."/>
            <person name="Ji L."/>
            <person name="Meng X."/>
            <person name="Booth W."/>
            <person name="Chen Z."/>
            <person name="Childers C.P."/>
            <person name="Glastad K.M."/>
            <person name="Gokhale K."/>
            <person name="Gowin J."/>
            <person name="Gronenberg W."/>
            <person name="Hermansen R.A."/>
            <person name="Hu H."/>
            <person name="Hunt B.G."/>
            <person name="Huylmans A.K."/>
            <person name="Khalil S.M."/>
            <person name="Mitchell R.D."/>
            <person name="Munoz-Torres M.C."/>
            <person name="Mustard J.A."/>
            <person name="Pan H."/>
            <person name="Reese J.T."/>
            <person name="Scharf M.E."/>
            <person name="Sun F."/>
            <person name="Vogel H."/>
            <person name="Xiao J."/>
            <person name="Yang W."/>
            <person name="Yang Z."/>
            <person name="Yang Z."/>
            <person name="Zhou J."/>
            <person name="Zhu J."/>
            <person name="Brent C.S."/>
            <person name="Elsik C.G."/>
            <person name="Goodisman M.A."/>
            <person name="Liberles D.A."/>
            <person name="Roe R.M."/>
            <person name="Vargo E.L."/>
            <person name="Vilcinskas A."/>
            <person name="Wang J."/>
            <person name="Bornberg-Bauer E."/>
            <person name="Korb J."/>
            <person name="Zhang G."/>
            <person name="Liebig J."/>
        </authorList>
    </citation>
    <scope>NUCLEOTIDE SEQUENCE [LARGE SCALE GENOMIC DNA]</scope>
    <source>
        <tissue evidence="1">Whole organism</tissue>
    </source>
</reference>
<evidence type="ECO:0000313" key="2">
    <source>
        <dbReference type="Proteomes" id="UP000027135"/>
    </source>
</evidence>
<dbReference type="eggNOG" id="ENOG502S166">
    <property type="taxonomic scope" value="Eukaryota"/>
</dbReference>
<organism evidence="1 2">
    <name type="scientific">Zootermopsis nevadensis</name>
    <name type="common">Dampwood termite</name>
    <dbReference type="NCBI Taxonomy" id="136037"/>
    <lineage>
        <taxon>Eukaryota</taxon>
        <taxon>Metazoa</taxon>
        <taxon>Ecdysozoa</taxon>
        <taxon>Arthropoda</taxon>
        <taxon>Hexapoda</taxon>
        <taxon>Insecta</taxon>
        <taxon>Pterygota</taxon>
        <taxon>Neoptera</taxon>
        <taxon>Polyneoptera</taxon>
        <taxon>Dictyoptera</taxon>
        <taxon>Blattodea</taxon>
        <taxon>Blattoidea</taxon>
        <taxon>Termitoidae</taxon>
        <taxon>Termopsidae</taxon>
        <taxon>Zootermopsis</taxon>
    </lineage>
</organism>
<sequence>MWKWVASTQFSFKPTSSEVLSCYLKQCSKPPWTSFFVKYSSVVNDQRGWSHFNWAVGTSNYHVLRTGCYPYIKYHCSRRPIQDLRLEDRFFRFIKVINLGIPCLAYGVAATMLIQHKEVVHTPHGDVFVYFLYEEDKGSEY</sequence>
<proteinExistence type="predicted"/>
<dbReference type="PANTHER" id="PTHR34651">
    <property type="entry name" value="SIMILAR TO ENSANGP00000021391"/>
    <property type="match status" value="1"/>
</dbReference>
<dbReference type="EMBL" id="KK853153">
    <property type="protein sequence ID" value="KDR10553.1"/>
    <property type="molecule type" value="Genomic_DNA"/>
</dbReference>
<dbReference type="AlphaFoldDB" id="A0A067QMQ1"/>
<dbReference type="Pfam" id="PF15031">
    <property type="entry name" value="DUF4528"/>
    <property type="match status" value="1"/>
</dbReference>